<feature type="domain" description="Acyltransferase 3" evidence="2">
    <location>
        <begin position="8"/>
        <end position="348"/>
    </location>
</feature>
<name>A0ABV3ZV90_9BURK</name>
<keyword evidence="1" id="KW-1133">Transmembrane helix</keyword>
<organism evidence="3 4">
    <name type="scientific">Comamonas guangdongensis</name>
    <dbReference type="NCBI Taxonomy" id="510515"/>
    <lineage>
        <taxon>Bacteria</taxon>
        <taxon>Pseudomonadati</taxon>
        <taxon>Pseudomonadota</taxon>
        <taxon>Betaproteobacteria</taxon>
        <taxon>Burkholderiales</taxon>
        <taxon>Comamonadaceae</taxon>
        <taxon>Comamonas</taxon>
    </lineage>
</organism>
<evidence type="ECO:0000259" key="2">
    <source>
        <dbReference type="Pfam" id="PF01757"/>
    </source>
</evidence>
<dbReference type="EC" id="2.3.-.-" evidence="3"/>
<dbReference type="EMBL" id="JBFYGN010000011">
    <property type="protein sequence ID" value="MEX8193529.1"/>
    <property type="molecule type" value="Genomic_DNA"/>
</dbReference>
<feature type="transmembrane region" description="Helical" evidence="1">
    <location>
        <begin position="238"/>
        <end position="258"/>
    </location>
</feature>
<keyword evidence="3" id="KW-0012">Acyltransferase</keyword>
<feature type="transmembrane region" description="Helical" evidence="1">
    <location>
        <begin position="178"/>
        <end position="196"/>
    </location>
</feature>
<feature type="transmembrane region" description="Helical" evidence="1">
    <location>
        <begin position="50"/>
        <end position="68"/>
    </location>
</feature>
<dbReference type="GO" id="GO:0016746">
    <property type="term" value="F:acyltransferase activity"/>
    <property type="evidence" value="ECO:0007669"/>
    <property type="project" value="UniProtKB-KW"/>
</dbReference>
<protein>
    <submittedName>
        <fullName evidence="3">Acyltransferase family protein</fullName>
        <ecNumber evidence="3">2.3.-.-</ecNumber>
    </submittedName>
</protein>
<dbReference type="PANTHER" id="PTHR23028">
    <property type="entry name" value="ACETYLTRANSFERASE"/>
    <property type="match status" value="1"/>
</dbReference>
<dbReference type="RefSeq" id="WP_369338721.1">
    <property type="nucleotide sequence ID" value="NZ_JBFYGN010000011.1"/>
</dbReference>
<feature type="transmembrane region" description="Helical" evidence="1">
    <location>
        <begin position="153"/>
        <end position="173"/>
    </location>
</feature>
<sequence>MNKKYIDQLTWLRGFAAFLVVVSHSLRGAEVAYGAGDVGSKFLPLNLLDLGTFGVCLFFALSGCTLYISNASTVKTVRDIPSFYWKRLLRIWPAFAISMAVYIPFTKLFSALYTGNAGHWIGQFVTPYTLRDVLSYLSMSSDIFGPRTIINGAYWSLAIEFRYYLILPAVLILMRKKWMGVASCIVLSAVMWDVIHHQDAVPFDRPEFFQLGFTFFLGVAMAALLVDRPRRMRFSHSFLIFVGCVALVSAIRLDYIALPERGFFSDKTTCYGVLAVVCVFFALCAEPLKAKSWFLDHLYSYGLVSYSIYLYHMLFVGVAVLLIVRFELYGNYEKLAIIFPLTFFGSYFAGVIGYRFVEKPFIEMGRGASRKFSQAAPTATR</sequence>
<feature type="transmembrane region" description="Helical" evidence="1">
    <location>
        <begin position="88"/>
        <end position="105"/>
    </location>
</feature>
<keyword evidence="1" id="KW-0472">Membrane</keyword>
<evidence type="ECO:0000313" key="4">
    <source>
        <dbReference type="Proteomes" id="UP001561046"/>
    </source>
</evidence>
<feature type="transmembrane region" description="Helical" evidence="1">
    <location>
        <begin position="336"/>
        <end position="357"/>
    </location>
</feature>
<proteinExistence type="predicted"/>
<dbReference type="InterPro" id="IPR002656">
    <property type="entry name" value="Acyl_transf_3_dom"/>
</dbReference>
<gene>
    <name evidence="3" type="ORF">AB6724_11850</name>
</gene>
<keyword evidence="3" id="KW-0808">Transferase</keyword>
<feature type="transmembrane region" description="Helical" evidence="1">
    <location>
        <begin position="270"/>
        <end position="288"/>
    </location>
</feature>
<dbReference type="InterPro" id="IPR050879">
    <property type="entry name" value="Acyltransferase_3"/>
</dbReference>
<comment type="caution">
    <text evidence="3">The sequence shown here is derived from an EMBL/GenBank/DDBJ whole genome shotgun (WGS) entry which is preliminary data.</text>
</comment>
<keyword evidence="1" id="KW-0812">Transmembrane</keyword>
<keyword evidence="4" id="KW-1185">Reference proteome</keyword>
<dbReference type="Proteomes" id="UP001561046">
    <property type="component" value="Unassembled WGS sequence"/>
</dbReference>
<feature type="transmembrane region" description="Helical" evidence="1">
    <location>
        <begin position="300"/>
        <end position="324"/>
    </location>
</feature>
<dbReference type="Pfam" id="PF01757">
    <property type="entry name" value="Acyl_transf_3"/>
    <property type="match status" value="1"/>
</dbReference>
<evidence type="ECO:0000256" key="1">
    <source>
        <dbReference type="SAM" id="Phobius"/>
    </source>
</evidence>
<feature type="transmembrane region" description="Helical" evidence="1">
    <location>
        <begin position="208"/>
        <end position="226"/>
    </location>
</feature>
<accession>A0ABV3ZV90</accession>
<evidence type="ECO:0000313" key="3">
    <source>
        <dbReference type="EMBL" id="MEX8193529.1"/>
    </source>
</evidence>
<reference evidence="3 4" key="1">
    <citation type="journal article" date="2013" name="Int. J. Syst. Evol. Microbiol.">
        <title>Comamonas guangdongensis sp. nov., isolated from subterranean forest sediment, and emended description of the genus Comamonas.</title>
        <authorList>
            <person name="Zhang J."/>
            <person name="Wang Y."/>
            <person name="Zhou S."/>
            <person name="Wu C."/>
            <person name="He J."/>
            <person name="Li F."/>
        </authorList>
    </citation>
    <scope>NUCLEOTIDE SEQUENCE [LARGE SCALE GENOMIC DNA]</scope>
    <source>
        <strain evidence="3 4">CCTCC AB2011133</strain>
    </source>
</reference>